<dbReference type="AlphaFoldDB" id="A0A0E9RJG4"/>
<dbReference type="EMBL" id="GBXM01078665">
    <property type="protein sequence ID" value="JAH29912.1"/>
    <property type="molecule type" value="Transcribed_RNA"/>
</dbReference>
<sequence>MEVYRSVFIDRDVETQVRLWRCRNVVYLQSQEQLEEVTQMADCRSY</sequence>
<name>A0A0E9RJG4_ANGAN</name>
<organism evidence="1">
    <name type="scientific">Anguilla anguilla</name>
    <name type="common">European freshwater eel</name>
    <name type="synonym">Muraena anguilla</name>
    <dbReference type="NCBI Taxonomy" id="7936"/>
    <lineage>
        <taxon>Eukaryota</taxon>
        <taxon>Metazoa</taxon>
        <taxon>Chordata</taxon>
        <taxon>Craniata</taxon>
        <taxon>Vertebrata</taxon>
        <taxon>Euteleostomi</taxon>
        <taxon>Actinopterygii</taxon>
        <taxon>Neopterygii</taxon>
        <taxon>Teleostei</taxon>
        <taxon>Anguilliformes</taxon>
        <taxon>Anguillidae</taxon>
        <taxon>Anguilla</taxon>
    </lineage>
</organism>
<accession>A0A0E9RJG4</accession>
<proteinExistence type="predicted"/>
<reference evidence="1" key="1">
    <citation type="submission" date="2014-11" db="EMBL/GenBank/DDBJ databases">
        <authorList>
            <person name="Amaro Gonzalez C."/>
        </authorList>
    </citation>
    <scope>NUCLEOTIDE SEQUENCE</scope>
</reference>
<protein>
    <submittedName>
        <fullName evidence="1">Uncharacterized protein</fullName>
    </submittedName>
</protein>
<evidence type="ECO:0000313" key="1">
    <source>
        <dbReference type="EMBL" id="JAH29281.1"/>
    </source>
</evidence>
<dbReference type="EMBL" id="GBXM01079296">
    <property type="protein sequence ID" value="JAH29281.1"/>
    <property type="molecule type" value="Transcribed_RNA"/>
</dbReference>
<reference evidence="1" key="2">
    <citation type="journal article" date="2015" name="Fish Shellfish Immunol.">
        <title>Early steps in the European eel (Anguilla anguilla)-Vibrio vulnificus interaction in the gills: Role of the RtxA13 toxin.</title>
        <authorList>
            <person name="Callol A."/>
            <person name="Pajuelo D."/>
            <person name="Ebbesson L."/>
            <person name="Teles M."/>
            <person name="MacKenzie S."/>
            <person name="Amaro C."/>
        </authorList>
    </citation>
    <scope>NUCLEOTIDE SEQUENCE</scope>
</reference>